<dbReference type="EMBL" id="CP000434">
    <property type="protein sequence ID" value="ABH00858.1"/>
    <property type="molecule type" value="Genomic_DNA"/>
</dbReference>
<dbReference type="Pfam" id="PF11127">
    <property type="entry name" value="YgaP-like_TM"/>
    <property type="match status" value="1"/>
</dbReference>
<gene>
    <name evidence="3" type="ordered locus">RHA1_ro11211</name>
</gene>
<keyword evidence="1" id="KW-1133">Transmembrane helix</keyword>
<dbReference type="InterPro" id="IPR021309">
    <property type="entry name" value="YgaP-like_TM"/>
</dbReference>
<evidence type="ECO:0000313" key="3">
    <source>
        <dbReference type="EMBL" id="ABH00858.1"/>
    </source>
</evidence>
<name>Q0RV28_RHOJR</name>
<keyword evidence="1" id="KW-0812">Transmembrane</keyword>
<keyword evidence="1" id="KW-0472">Membrane</keyword>
<keyword evidence="3" id="KW-0614">Plasmid</keyword>
<reference evidence="4" key="1">
    <citation type="journal article" date="2006" name="Proc. Natl. Acad. Sci. U.S.A.">
        <title>The complete genome of Rhodococcus sp. RHA1 provides insights into a catabolic powerhouse.</title>
        <authorList>
            <person name="McLeod M.P."/>
            <person name="Warren R.L."/>
            <person name="Hsiao W.W.L."/>
            <person name="Araki N."/>
            <person name="Myhre M."/>
            <person name="Fernandes C."/>
            <person name="Miyazawa D."/>
            <person name="Wong W."/>
            <person name="Lillquist A.L."/>
            <person name="Wang D."/>
            <person name="Dosanjh M."/>
            <person name="Hara H."/>
            <person name="Petrescu A."/>
            <person name="Morin R.D."/>
            <person name="Yang G."/>
            <person name="Stott J.M."/>
            <person name="Schein J.E."/>
            <person name="Shin H."/>
            <person name="Smailus D."/>
            <person name="Siddiqui A.S."/>
            <person name="Marra M.A."/>
            <person name="Jones S.J.M."/>
            <person name="Holt R."/>
            <person name="Brinkman F.S.L."/>
            <person name="Miyauchi K."/>
            <person name="Fukuda M."/>
            <person name="Davies J.E."/>
            <person name="Mohn W.W."/>
            <person name="Eltis L.D."/>
        </authorList>
    </citation>
    <scope>NUCLEOTIDE SEQUENCE [LARGE SCALE GENOMIC DNA]</scope>
    <source>
        <strain evidence="4">RHA1</strain>
    </source>
</reference>
<dbReference type="AlphaFoldDB" id="Q0RV28"/>
<dbReference type="HOGENOM" id="CLU_1739111_0_0_11"/>
<sequence length="150" mass="15179">MVKTIVGSAAKKRGQQAEVGHARLPRVASSSNLHQITNQGIPGGGTLGHDRQVAARTVKPVAAESEGVAMTRRVSVNVTPAERIARIVIGVVGTVGGLLVIAGGASLWSVVLAVLLIAAGLDLVVTGSTGHCPLYQRLGHVPASLKGGTS</sequence>
<dbReference type="eggNOG" id="ENOG5034AZJ">
    <property type="taxonomic scope" value="Bacteria"/>
</dbReference>
<evidence type="ECO:0000259" key="2">
    <source>
        <dbReference type="Pfam" id="PF11127"/>
    </source>
</evidence>
<evidence type="ECO:0000256" key="1">
    <source>
        <dbReference type="SAM" id="Phobius"/>
    </source>
</evidence>
<proteinExistence type="predicted"/>
<feature type="domain" description="Inner membrane protein YgaP-like transmembrane" evidence="2">
    <location>
        <begin position="76"/>
        <end position="141"/>
    </location>
</feature>
<dbReference type="Proteomes" id="UP000008710">
    <property type="component" value="Plasmid pRHL3"/>
</dbReference>
<evidence type="ECO:0000313" key="4">
    <source>
        <dbReference type="Proteomes" id="UP000008710"/>
    </source>
</evidence>
<accession>Q0RV28</accession>
<geneLocation type="plasmid" evidence="3 4">
    <name>pRHL3</name>
</geneLocation>
<protein>
    <recommendedName>
        <fullName evidence="2">Inner membrane protein YgaP-like transmembrane domain-containing protein</fullName>
    </recommendedName>
</protein>
<dbReference type="KEGG" id="rha:RHA1_ro11211"/>
<feature type="transmembrane region" description="Helical" evidence="1">
    <location>
        <begin position="107"/>
        <end position="127"/>
    </location>
</feature>
<organism evidence="3 4">
    <name type="scientific">Rhodococcus jostii (strain RHA1)</name>
    <dbReference type="NCBI Taxonomy" id="101510"/>
    <lineage>
        <taxon>Bacteria</taxon>
        <taxon>Bacillati</taxon>
        <taxon>Actinomycetota</taxon>
        <taxon>Actinomycetes</taxon>
        <taxon>Mycobacteriales</taxon>
        <taxon>Nocardiaceae</taxon>
        <taxon>Rhodococcus</taxon>
    </lineage>
</organism>